<dbReference type="PANTHER" id="PTHR12692">
    <property type="entry name" value="DOLICHYL-DIPHOSPHOOLIGOSACCHARIDE--PROTEIN GLYCOSYLTRANSFERASE-RELATED"/>
    <property type="match status" value="1"/>
</dbReference>
<evidence type="ECO:0000256" key="4">
    <source>
        <dbReference type="ARBA" id="ARBA00023136"/>
    </source>
</evidence>
<dbReference type="Gene3D" id="3.40.30.10">
    <property type="entry name" value="Glutaredoxin"/>
    <property type="match status" value="1"/>
</dbReference>
<evidence type="ECO:0000313" key="7">
    <source>
        <dbReference type="EMBL" id="RCK64313.1"/>
    </source>
</evidence>
<reference evidence="7 8" key="1">
    <citation type="submission" date="2018-06" db="EMBL/GenBank/DDBJ databases">
        <title>Whole genome sequencing of Candida tropicalis (genome annotated by CSBL at Korea University).</title>
        <authorList>
            <person name="Ahn J."/>
        </authorList>
    </citation>
    <scope>NUCLEOTIDE SEQUENCE [LARGE SCALE GENOMIC DNA]</scope>
    <source>
        <strain evidence="7 8">ATCC 20962</strain>
    </source>
</reference>
<keyword evidence="3 5" id="KW-1133">Transmembrane helix</keyword>
<name>A0A367YEL1_9ASCO</name>
<sequence>MQLFDLVIACLLFLPLSICASPSAVKLTELAKGSENYIIDIYGSDIDILDGPRDYYTVLIFTSSNPEHGCKQCENVYKFVSLVSNSWFTDYLDSHLLTFIKIDLRDPKNAKLFSLIGIQTVPHVWLIAPNPAADFGNPAKIFEDAHLEFKVPQVAADQQALEFAKFLTAQLQRSILIRDQNPLAKFAKTFLLTFSAIVIIRKKGPSKITGTRKKTIVSLLAVAVILLFTCGYQYTIQNSVPFMAKNDNGGLVVISGGQHYQFGIETFLVAGNYALLAASLLLLTYIGSYKVGEKTAITSEQVKILLVLVNAVVLYLLYSCLTSIVLRKDHNYPYPYTKLF</sequence>
<evidence type="ECO:0000256" key="3">
    <source>
        <dbReference type="ARBA" id="ARBA00022989"/>
    </source>
</evidence>
<dbReference type="AlphaFoldDB" id="A0A367YEL1"/>
<evidence type="ECO:0000313" key="8">
    <source>
        <dbReference type="Proteomes" id="UP000253472"/>
    </source>
</evidence>
<feature type="transmembrane region" description="Helical" evidence="5">
    <location>
        <begin position="216"/>
        <end position="236"/>
    </location>
</feature>
<dbReference type="OrthoDB" id="67566at2759"/>
<dbReference type="EMBL" id="QLNQ01000022">
    <property type="protein sequence ID" value="RCK64313.1"/>
    <property type="molecule type" value="Genomic_DNA"/>
</dbReference>
<keyword evidence="4 5" id="KW-0472">Membrane</keyword>
<protein>
    <submittedName>
        <fullName evidence="7">Dolichyl-diphosphooligosaccharide--protein glycosyltransferase subunit OST6</fullName>
    </submittedName>
</protein>
<gene>
    <name evidence="7" type="primary">OST6_0</name>
    <name evidence="7" type="ORF">Cantr_00327</name>
</gene>
<evidence type="ECO:0000256" key="5">
    <source>
        <dbReference type="SAM" id="Phobius"/>
    </source>
</evidence>
<feature type="chain" id="PRO_5016753792" evidence="6">
    <location>
        <begin position="21"/>
        <end position="340"/>
    </location>
</feature>
<dbReference type="GO" id="GO:0016740">
    <property type="term" value="F:transferase activity"/>
    <property type="evidence" value="ECO:0007669"/>
    <property type="project" value="UniProtKB-KW"/>
</dbReference>
<dbReference type="GO" id="GO:0008250">
    <property type="term" value="C:oligosaccharyltransferase complex"/>
    <property type="evidence" value="ECO:0007669"/>
    <property type="project" value="TreeGrafter"/>
</dbReference>
<accession>A0A367YEL1</accession>
<dbReference type="GO" id="GO:0018279">
    <property type="term" value="P:protein N-linked glycosylation via asparagine"/>
    <property type="evidence" value="ECO:0007669"/>
    <property type="project" value="TreeGrafter"/>
</dbReference>
<evidence type="ECO:0000256" key="6">
    <source>
        <dbReference type="SAM" id="SignalP"/>
    </source>
</evidence>
<dbReference type="Proteomes" id="UP000253472">
    <property type="component" value="Unassembled WGS sequence"/>
</dbReference>
<organism evidence="7 8">
    <name type="scientific">Candida viswanathii</name>
    <dbReference type="NCBI Taxonomy" id="5486"/>
    <lineage>
        <taxon>Eukaryota</taxon>
        <taxon>Fungi</taxon>
        <taxon>Dikarya</taxon>
        <taxon>Ascomycota</taxon>
        <taxon>Saccharomycotina</taxon>
        <taxon>Pichiomycetes</taxon>
        <taxon>Debaryomycetaceae</taxon>
        <taxon>Candida/Lodderomyces clade</taxon>
        <taxon>Candida</taxon>
    </lineage>
</organism>
<feature type="transmembrane region" description="Helical" evidence="5">
    <location>
        <begin position="304"/>
        <end position="326"/>
    </location>
</feature>
<keyword evidence="6" id="KW-0732">Signal</keyword>
<dbReference type="PANTHER" id="PTHR12692:SF3">
    <property type="entry name" value="DOLICHYL-DIPHOSPHOOLIGOSACCHARIDE--PROTEIN GLYCOSYLTRANSFERASE SUBUNIT OST6"/>
    <property type="match status" value="1"/>
</dbReference>
<comment type="subcellular location">
    <subcellularLocation>
        <location evidence="1">Membrane</location>
        <topology evidence="1">Multi-pass membrane protein</topology>
    </subcellularLocation>
</comment>
<keyword evidence="8" id="KW-1185">Reference proteome</keyword>
<comment type="caution">
    <text evidence="7">The sequence shown here is derived from an EMBL/GenBank/DDBJ whole genome shotgun (WGS) entry which is preliminary data.</text>
</comment>
<proteinExistence type="predicted"/>
<keyword evidence="2 5" id="KW-0812">Transmembrane</keyword>
<feature type="signal peptide" evidence="6">
    <location>
        <begin position="1"/>
        <end position="20"/>
    </location>
</feature>
<dbReference type="Pfam" id="PF04756">
    <property type="entry name" value="OST3_OST6"/>
    <property type="match status" value="1"/>
</dbReference>
<evidence type="ECO:0000256" key="2">
    <source>
        <dbReference type="ARBA" id="ARBA00022692"/>
    </source>
</evidence>
<dbReference type="STRING" id="5486.A0A367YEL1"/>
<evidence type="ECO:0000256" key="1">
    <source>
        <dbReference type="ARBA" id="ARBA00004141"/>
    </source>
</evidence>
<keyword evidence="7" id="KW-0808">Transferase</keyword>
<dbReference type="InterPro" id="IPR021149">
    <property type="entry name" value="OligosaccharylTrfase_OST3/OST6"/>
</dbReference>